<reference evidence="1 2" key="1">
    <citation type="journal article" date="2014" name="FEMS Microbiol. Ecol.">
        <title>Sphaerotilus natans encrusted with nanoball-shaped Fe(III) oxide minerals formed by nitrate-reducing mixotrophic Fe(II) oxidation.</title>
        <authorList>
            <person name="Park S."/>
            <person name="Kim D.H."/>
            <person name="Lee J.H."/>
            <person name="Hur H.G."/>
        </authorList>
    </citation>
    <scope>NUCLEOTIDE SEQUENCE [LARGE SCALE GENOMIC DNA]</scope>
    <source>
        <strain evidence="1 2">DSM 6575</strain>
    </source>
</reference>
<dbReference type="STRING" id="34103.SAMN05421778_12365"/>
<keyword evidence="2" id="KW-1185">Reference proteome</keyword>
<dbReference type="RefSeq" id="WP_037476902.1">
    <property type="nucleotide sequence ID" value="NZ_AZRA01000001.1"/>
</dbReference>
<proteinExistence type="predicted"/>
<evidence type="ECO:0000313" key="2">
    <source>
        <dbReference type="Proteomes" id="UP000026714"/>
    </source>
</evidence>
<comment type="caution">
    <text evidence="1">The sequence shown here is derived from an EMBL/GenBank/DDBJ whole genome shotgun (WGS) entry which is preliminary data.</text>
</comment>
<accession>A0A059KT21</accession>
<dbReference type="EMBL" id="AZRA01000001">
    <property type="protein sequence ID" value="KDB54379.1"/>
    <property type="molecule type" value="Genomic_DNA"/>
</dbReference>
<organism evidence="1 2">
    <name type="scientific">Sphaerotilus natans subsp. natans DSM 6575</name>
    <dbReference type="NCBI Taxonomy" id="1286631"/>
    <lineage>
        <taxon>Bacteria</taxon>
        <taxon>Pseudomonadati</taxon>
        <taxon>Pseudomonadota</taxon>
        <taxon>Betaproteobacteria</taxon>
        <taxon>Burkholderiales</taxon>
        <taxon>Sphaerotilaceae</taxon>
        <taxon>Sphaerotilus</taxon>
    </lineage>
</organism>
<protein>
    <submittedName>
        <fullName evidence="1">Uncharacterized protein</fullName>
    </submittedName>
</protein>
<gene>
    <name evidence="1" type="ORF">X805_00240</name>
</gene>
<sequence>MNTQFGDLPDFRNPTIIDAVLRELDHPPRSARSAPVQQGSLGSARMRPVCCSVCQRRVLPAQLLDHMQTEHGGQVFNRTSSGLPRGIWFSAPTPARRQR</sequence>
<evidence type="ECO:0000313" key="1">
    <source>
        <dbReference type="EMBL" id="KDB54379.1"/>
    </source>
</evidence>
<dbReference type="Proteomes" id="UP000026714">
    <property type="component" value="Unassembled WGS sequence"/>
</dbReference>
<name>A0A059KT21_9BURK</name>
<dbReference type="AlphaFoldDB" id="A0A059KT21"/>